<dbReference type="SMART" id="SM00450">
    <property type="entry name" value="RHOD"/>
    <property type="match status" value="1"/>
</dbReference>
<reference evidence="3 4" key="1">
    <citation type="submission" date="2021-07" db="EMBL/GenBank/DDBJ databases">
        <title>The Aristolochia fimbriata genome: insights into angiosperm evolution, floral development and chemical biosynthesis.</title>
        <authorList>
            <person name="Jiao Y."/>
        </authorList>
    </citation>
    <scope>NUCLEOTIDE SEQUENCE [LARGE SCALE GENOMIC DNA]</scope>
    <source>
        <strain evidence="3">IBCAS-2021</strain>
        <tissue evidence="3">Leaf</tissue>
    </source>
</reference>
<dbReference type="InterPro" id="IPR001763">
    <property type="entry name" value="Rhodanese-like_dom"/>
</dbReference>
<name>A0AAV7EDP4_ARIFI</name>
<proteinExistence type="predicted"/>
<dbReference type="InterPro" id="IPR036873">
    <property type="entry name" value="Rhodanese-like_dom_sf"/>
</dbReference>
<sequence length="706" mass="76236">MLPVCSTAPACSSNCQISFHTGSKVFFAFRKSAEDRYFLEDKFSFATPGESRASEISFKTNAAKSLYTQVFERSDQSNSMDFANIPPYQNELNDFVYGLSNECLYGDSVERNYSLKAVNGSYPTGQKLCFVENSSLPVQGEYSLGQELGTVTVNGFDSQSNLPEPSGDTPVLPDLLSQSTSSLSESPIPEFSFTSDASSDILYERPILGSDTMEPANDAFSKLTENINGFFSGLGESVDSSIDNANSTIQDTYDAISLSLLDKAKVVRESFESSIGGLLSSTDKTGELVNDKLGGLTSKMKETTFEAGNLAVNVLRSGIVAVEGSLLKASATISSSYESAKPLLPAEVRDVLNSSEQKVIAVLKPVGAALQQVFVLTQGIEKYFGFDPNDPVVPFVLFVGSSAILVISYRVLKYGGYSGDLSPSSAFEMLSKNDDVVLIDIRSEDLRERDGIPDIRRGARFRYSSVTFPEVDASLKKIMKNGTEVENALLAAVIRNLKIVQDRSKVIVMDANGSCSKGVARSLRKLGVKNPFLVQGGFRSWAKDGLRVKENRPETALTILNEEAEAILEEFKPSPGKLLGYGMGVITATYALIEWERTLQLIGLIGLGQTLFRRVASYKTAEDLKKDLRLLASPVGLGAQAFSWVIGKVEPNKLGLPTSPSSTAVQSRVLQAAAKHESQPSDADESQEPSAGSSTPTSENLDLSEA</sequence>
<dbReference type="PANTHER" id="PTHR34209:SF3">
    <property type="entry name" value="RHODANESE_CELL CYCLE CONTROL PHOSPHATASE SUPERFAMILY PROTEIN"/>
    <property type="match status" value="1"/>
</dbReference>
<dbReference type="PROSITE" id="PS50206">
    <property type="entry name" value="RHODANESE_3"/>
    <property type="match status" value="1"/>
</dbReference>
<feature type="domain" description="Rhodanese" evidence="2">
    <location>
        <begin position="432"/>
        <end position="550"/>
    </location>
</feature>
<protein>
    <recommendedName>
        <fullName evidence="2">Rhodanese domain-containing protein</fullName>
    </recommendedName>
</protein>
<dbReference type="InterPro" id="IPR044690">
    <property type="entry name" value="CAS_plant"/>
</dbReference>
<dbReference type="GO" id="GO:0009704">
    <property type="term" value="P:de-etiolation"/>
    <property type="evidence" value="ECO:0007669"/>
    <property type="project" value="InterPro"/>
</dbReference>
<keyword evidence="4" id="KW-1185">Reference proteome</keyword>
<dbReference type="PANTHER" id="PTHR34209">
    <property type="entry name" value="RHODANESE/CELL CYCLE CONTROL PHOSPHATASE SUPERFAMILY PROTEIN"/>
    <property type="match status" value="1"/>
</dbReference>
<dbReference type="Pfam" id="PF00581">
    <property type="entry name" value="Rhodanese"/>
    <property type="match status" value="1"/>
</dbReference>
<feature type="compositionally biased region" description="Polar residues" evidence="1">
    <location>
        <begin position="658"/>
        <end position="669"/>
    </location>
</feature>
<dbReference type="SUPFAM" id="SSF52821">
    <property type="entry name" value="Rhodanese/Cell cycle control phosphatase"/>
    <property type="match status" value="1"/>
</dbReference>
<dbReference type="GO" id="GO:0090333">
    <property type="term" value="P:regulation of stomatal closure"/>
    <property type="evidence" value="ECO:0007669"/>
    <property type="project" value="InterPro"/>
</dbReference>
<dbReference type="GO" id="GO:0071277">
    <property type="term" value="P:cellular response to calcium ion"/>
    <property type="evidence" value="ECO:0007669"/>
    <property type="project" value="InterPro"/>
</dbReference>
<feature type="compositionally biased region" description="Polar residues" evidence="1">
    <location>
        <begin position="688"/>
        <end position="706"/>
    </location>
</feature>
<comment type="caution">
    <text evidence="3">The sequence shown here is derived from an EMBL/GenBank/DDBJ whole genome shotgun (WGS) entry which is preliminary data.</text>
</comment>
<feature type="region of interest" description="Disordered" evidence="1">
    <location>
        <begin position="657"/>
        <end position="706"/>
    </location>
</feature>
<accession>A0AAV7EDP4</accession>
<dbReference type="AlphaFoldDB" id="A0AAV7EDP4"/>
<evidence type="ECO:0000313" key="4">
    <source>
        <dbReference type="Proteomes" id="UP000825729"/>
    </source>
</evidence>
<evidence type="ECO:0000259" key="2">
    <source>
        <dbReference type="PROSITE" id="PS50206"/>
    </source>
</evidence>
<dbReference type="Proteomes" id="UP000825729">
    <property type="component" value="Unassembled WGS sequence"/>
</dbReference>
<gene>
    <name evidence="3" type="ORF">H6P81_013090</name>
</gene>
<dbReference type="EMBL" id="JAINDJ010000005">
    <property type="protein sequence ID" value="KAG9446962.1"/>
    <property type="molecule type" value="Genomic_DNA"/>
</dbReference>
<evidence type="ECO:0000256" key="1">
    <source>
        <dbReference type="SAM" id="MobiDB-lite"/>
    </source>
</evidence>
<organism evidence="3 4">
    <name type="scientific">Aristolochia fimbriata</name>
    <name type="common">White veined hardy Dutchman's pipe vine</name>
    <dbReference type="NCBI Taxonomy" id="158543"/>
    <lineage>
        <taxon>Eukaryota</taxon>
        <taxon>Viridiplantae</taxon>
        <taxon>Streptophyta</taxon>
        <taxon>Embryophyta</taxon>
        <taxon>Tracheophyta</taxon>
        <taxon>Spermatophyta</taxon>
        <taxon>Magnoliopsida</taxon>
        <taxon>Magnoliidae</taxon>
        <taxon>Piperales</taxon>
        <taxon>Aristolochiaceae</taxon>
        <taxon>Aristolochia</taxon>
    </lineage>
</organism>
<evidence type="ECO:0000313" key="3">
    <source>
        <dbReference type="EMBL" id="KAG9446962.1"/>
    </source>
</evidence>
<dbReference type="Gene3D" id="3.40.250.10">
    <property type="entry name" value="Rhodanese-like domain"/>
    <property type="match status" value="1"/>
</dbReference>